<feature type="transmembrane region" description="Helical" evidence="1">
    <location>
        <begin position="43"/>
        <end position="64"/>
    </location>
</feature>
<dbReference type="EMBL" id="JARAWP010000073">
    <property type="protein sequence ID" value="MDX3026148.1"/>
    <property type="molecule type" value="Genomic_DNA"/>
</dbReference>
<evidence type="ECO:0000313" key="2">
    <source>
        <dbReference type="EMBL" id="MDX3026148.1"/>
    </source>
</evidence>
<sequence>MRTHLPTAQARAGHVPADLIPQGADPRTVVVIQQAPRSYTGPVVMVLVSALGSGFVIYLLMLLIQTTADAAADIAKAAAAVGGVGVGGVTLSLRKGK</sequence>
<protein>
    <submittedName>
        <fullName evidence="2">Uncharacterized protein</fullName>
    </submittedName>
</protein>
<accession>A0ABU4MDX4</accession>
<dbReference type="RefSeq" id="WP_319041269.1">
    <property type="nucleotide sequence ID" value="NZ_JARAWP010000073.1"/>
</dbReference>
<keyword evidence="1" id="KW-0812">Transmembrane</keyword>
<reference evidence="2 3" key="1">
    <citation type="journal article" date="2023" name="Microb. Genom.">
        <title>Mesoterricola silvestris gen. nov., sp. nov., Mesoterricola sediminis sp. nov., Geothrix oryzae sp. nov., Geothrix edaphica sp. nov., Geothrix rubra sp. nov., and Geothrix limicola sp. nov., six novel members of Acidobacteriota isolated from soils.</title>
        <authorList>
            <person name="Weisberg A.J."/>
            <person name="Pearce E."/>
            <person name="Kramer C.G."/>
            <person name="Chang J.H."/>
            <person name="Clarke C.R."/>
        </authorList>
    </citation>
    <scope>NUCLEOTIDE SEQUENCE [LARGE SCALE GENOMIC DNA]</scope>
    <source>
        <strain evidence="2 3">NB05-1H</strain>
    </source>
</reference>
<keyword evidence="3" id="KW-1185">Reference proteome</keyword>
<organism evidence="2 3">
    <name type="scientific">Streptomyces acidiscabies</name>
    <dbReference type="NCBI Taxonomy" id="42234"/>
    <lineage>
        <taxon>Bacteria</taxon>
        <taxon>Bacillati</taxon>
        <taxon>Actinomycetota</taxon>
        <taxon>Actinomycetes</taxon>
        <taxon>Kitasatosporales</taxon>
        <taxon>Streptomycetaceae</taxon>
        <taxon>Streptomyces</taxon>
    </lineage>
</organism>
<proteinExistence type="predicted"/>
<feature type="transmembrane region" description="Helical" evidence="1">
    <location>
        <begin position="70"/>
        <end position="93"/>
    </location>
</feature>
<comment type="caution">
    <text evidence="2">The sequence shown here is derived from an EMBL/GenBank/DDBJ whole genome shotgun (WGS) entry which is preliminary data.</text>
</comment>
<keyword evidence="1" id="KW-1133">Transmembrane helix</keyword>
<gene>
    <name evidence="2" type="ORF">PV666_51085</name>
</gene>
<name>A0ABU4MDX4_9ACTN</name>
<keyword evidence="1" id="KW-0472">Membrane</keyword>
<evidence type="ECO:0000256" key="1">
    <source>
        <dbReference type="SAM" id="Phobius"/>
    </source>
</evidence>
<evidence type="ECO:0000313" key="3">
    <source>
        <dbReference type="Proteomes" id="UP001272987"/>
    </source>
</evidence>
<dbReference type="Proteomes" id="UP001272987">
    <property type="component" value="Unassembled WGS sequence"/>
</dbReference>